<keyword evidence="3" id="KW-1185">Reference proteome</keyword>
<evidence type="ECO:0000313" key="3">
    <source>
        <dbReference type="Proteomes" id="UP000800094"/>
    </source>
</evidence>
<evidence type="ECO:0000256" key="1">
    <source>
        <dbReference type="SAM" id="MobiDB-lite"/>
    </source>
</evidence>
<feature type="region of interest" description="Disordered" evidence="1">
    <location>
        <begin position="229"/>
        <end position="257"/>
    </location>
</feature>
<name>A0A6A6IVY0_9PLEO</name>
<protein>
    <submittedName>
        <fullName evidence="2">Uncharacterized protein</fullName>
    </submittedName>
</protein>
<feature type="compositionally biased region" description="Basic and acidic residues" evidence="1">
    <location>
        <begin position="1"/>
        <end position="14"/>
    </location>
</feature>
<dbReference type="AlphaFoldDB" id="A0A6A6IVY0"/>
<feature type="region of interest" description="Disordered" evidence="1">
    <location>
        <begin position="1"/>
        <end position="27"/>
    </location>
</feature>
<dbReference type="RefSeq" id="XP_033689530.1">
    <property type="nucleotide sequence ID" value="XM_033819801.1"/>
</dbReference>
<proteinExistence type="predicted"/>
<evidence type="ECO:0000313" key="2">
    <source>
        <dbReference type="EMBL" id="KAF2254526.1"/>
    </source>
</evidence>
<organism evidence="2 3">
    <name type="scientific">Trematosphaeria pertusa</name>
    <dbReference type="NCBI Taxonomy" id="390896"/>
    <lineage>
        <taxon>Eukaryota</taxon>
        <taxon>Fungi</taxon>
        <taxon>Dikarya</taxon>
        <taxon>Ascomycota</taxon>
        <taxon>Pezizomycotina</taxon>
        <taxon>Dothideomycetes</taxon>
        <taxon>Pleosporomycetidae</taxon>
        <taxon>Pleosporales</taxon>
        <taxon>Massarineae</taxon>
        <taxon>Trematosphaeriaceae</taxon>
        <taxon>Trematosphaeria</taxon>
    </lineage>
</organism>
<reference evidence="2" key="1">
    <citation type="journal article" date="2020" name="Stud. Mycol.">
        <title>101 Dothideomycetes genomes: a test case for predicting lifestyles and emergence of pathogens.</title>
        <authorList>
            <person name="Haridas S."/>
            <person name="Albert R."/>
            <person name="Binder M."/>
            <person name="Bloem J."/>
            <person name="Labutti K."/>
            <person name="Salamov A."/>
            <person name="Andreopoulos B."/>
            <person name="Baker S."/>
            <person name="Barry K."/>
            <person name="Bills G."/>
            <person name="Bluhm B."/>
            <person name="Cannon C."/>
            <person name="Castanera R."/>
            <person name="Culley D."/>
            <person name="Daum C."/>
            <person name="Ezra D."/>
            <person name="Gonzalez J."/>
            <person name="Henrissat B."/>
            <person name="Kuo A."/>
            <person name="Liang C."/>
            <person name="Lipzen A."/>
            <person name="Lutzoni F."/>
            <person name="Magnuson J."/>
            <person name="Mondo S."/>
            <person name="Nolan M."/>
            <person name="Ohm R."/>
            <person name="Pangilinan J."/>
            <person name="Park H.-J."/>
            <person name="Ramirez L."/>
            <person name="Alfaro M."/>
            <person name="Sun H."/>
            <person name="Tritt A."/>
            <person name="Yoshinaga Y."/>
            <person name="Zwiers L.-H."/>
            <person name="Turgeon B."/>
            <person name="Goodwin S."/>
            <person name="Spatafora J."/>
            <person name="Crous P."/>
            <person name="Grigoriev I."/>
        </authorList>
    </citation>
    <scope>NUCLEOTIDE SEQUENCE</scope>
    <source>
        <strain evidence="2">CBS 122368</strain>
    </source>
</reference>
<gene>
    <name evidence="2" type="ORF">BU26DRAFT_139804</name>
</gene>
<dbReference type="GeneID" id="54573131"/>
<dbReference type="EMBL" id="ML987190">
    <property type="protein sequence ID" value="KAF2254526.1"/>
    <property type="molecule type" value="Genomic_DNA"/>
</dbReference>
<dbReference type="OrthoDB" id="4812032at2759"/>
<feature type="compositionally biased region" description="Polar residues" evidence="1">
    <location>
        <begin position="15"/>
        <end position="25"/>
    </location>
</feature>
<accession>A0A6A6IVY0</accession>
<sequence length="257" mass="28097">MAHSKRVETMEDASRPTSAAFSSHPDSLAIPHRGDSIAVLQRKMTALAEAVRRGQSVALVTHYKASANPERDATRKAIVEMPIQELEAWTLYSQGKYPLPKVDWNASREPAPTSTRPLRIARRRAETLNRLYKTENADAGHSVWFTKSESVHLPLVKAMARVIGAERDLLGGQCALSATQIADLQSINEILSVSGQILAERGRGATAAAISSAQQILGAQRNTLQEVLRGTGKKRKRSPDECCERSVLAPGQRGRDE</sequence>
<dbReference type="Proteomes" id="UP000800094">
    <property type="component" value="Unassembled WGS sequence"/>
</dbReference>